<gene>
    <name evidence="2" type="ORF">FDP22_16595</name>
</gene>
<reference evidence="2 3" key="1">
    <citation type="submission" date="2019-06" db="EMBL/GenBank/DDBJ databases">
        <title>Genome sequence of Rhodobacteraceae bacterium D4M1.</title>
        <authorList>
            <person name="Cao J."/>
        </authorList>
    </citation>
    <scope>NUCLEOTIDE SEQUENCE [LARGE SCALE GENOMIC DNA]</scope>
    <source>
        <strain evidence="2 3">D4M1</strain>
    </source>
</reference>
<protein>
    <submittedName>
        <fullName evidence="2">Uncharacterized protein</fullName>
    </submittedName>
</protein>
<feature type="region of interest" description="Disordered" evidence="1">
    <location>
        <begin position="76"/>
        <end position="98"/>
    </location>
</feature>
<sequence length="98" mass="11122">MNMRSSRRMVTFSRPFTLPGYADQFPAGAYEILIEEEQMQGLSFEAHRRTATFMTVHRRGGRTEMRQIREADLAAALADDTASRDARDGALSPQENQK</sequence>
<dbReference type="OrthoDB" id="8378722at2"/>
<evidence type="ECO:0000313" key="2">
    <source>
        <dbReference type="EMBL" id="QDL93259.1"/>
    </source>
</evidence>
<name>A0A5B8G1X4_9RHOB</name>
<evidence type="ECO:0000256" key="1">
    <source>
        <dbReference type="SAM" id="MobiDB-lite"/>
    </source>
</evidence>
<accession>A0A5B8G1X4</accession>
<dbReference type="KEGG" id="ppru:FDP22_16595"/>
<proteinExistence type="predicted"/>
<dbReference type="RefSeq" id="WP_138575403.1">
    <property type="nucleotide sequence ID" value="NZ_CP040818.1"/>
</dbReference>
<dbReference type="AlphaFoldDB" id="A0A5B8G1X4"/>
<organism evidence="2 3">
    <name type="scientific">Paroceanicella profunda</name>
    <dbReference type="NCBI Taxonomy" id="2579971"/>
    <lineage>
        <taxon>Bacteria</taxon>
        <taxon>Pseudomonadati</taxon>
        <taxon>Pseudomonadota</taxon>
        <taxon>Alphaproteobacteria</taxon>
        <taxon>Rhodobacterales</taxon>
        <taxon>Paracoccaceae</taxon>
        <taxon>Paroceanicella</taxon>
    </lineage>
</organism>
<dbReference type="EMBL" id="CP040818">
    <property type="protein sequence ID" value="QDL93259.1"/>
    <property type="molecule type" value="Genomic_DNA"/>
</dbReference>
<evidence type="ECO:0000313" key="3">
    <source>
        <dbReference type="Proteomes" id="UP000305888"/>
    </source>
</evidence>
<dbReference type="Proteomes" id="UP000305888">
    <property type="component" value="Chromosome"/>
</dbReference>
<keyword evidence="3" id="KW-1185">Reference proteome</keyword>